<dbReference type="OrthoDB" id="388956at2"/>
<sequence length="274" mass="32217">MENLKEYTDEISVKWFKKFIIEKIDNFKLSFLDDNDPGFGSFSPDVNVTSYILNNIKLEIEEIKKYEDIKKFIEKYSLNIKNGDDMKNIGADAQLELFEIIQKNPSNIQEKITELIMKMQLNNIIKNLSKSLNIIDSLMSKLGEDTLLAEIEYEDLQYILEANLKKTLKKLEIWNMENPKQSDFYKDEMKIVENDPDFEKKREASKIIEHYFENIIGQEINENEIDEISVEKINENSKIIIFNKGIMISEELRGKIELIDQIFKSSKVFKKSNV</sequence>
<organism evidence="1 2">
    <name type="scientific">Spiroplasma floricola 23-6</name>
    <dbReference type="NCBI Taxonomy" id="1336749"/>
    <lineage>
        <taxon>Bacteria</taxon>
        <taxon>Bacillati</taxon>
        <taxon>Mycoplasmatota</taxon>
        <taxon>Mollicutes</taxon>
        <taxon>Entomoplasmatales</taxon>
        <taxon>Spiroplasmataceae</taxon>
        <taxon>Spiroplasma</taxon>
    </lineage>
</organism>
<keyword evidence="2" id="KW-1185">Reference proteome</keyword>
<dbReference type="RefSeq" id="WP_100916532.1">
    <property type="nucleotide sequence ID" value="NZ_CP025057.1"/>
</dbReference>
<evidence type="ECO:0000313" key="1">
    <source>
        <dbReference type="EMBL" id="AUB31545.1"/>
    </source>
</evidence>
<gene>
    <name evidence="1" type="ORF">SFLOR_v1c04930</name>
</gene>
<dbReference type="Proteomes" id="UP000231823">
    <property type="component" value="Chromosome"/>
</dbReference>
<proteinExistence type="predicted"/>
<dbReference type="EMBL" id="CP025057">
    <property type="protein sequence ID" value="AUB31545.1"/>
    <property type="molecule type" value="Genomic_DNA"/>
</dbReference>
<reference evidence="1 2" key="1">
    <citation type="submission" date="2017-12" db="EMBL/GenBank/DDBJ databases">
        <title>Complete genome sequence of Spiroplasma floricola 23-6 (ATCC 29989).</title>
        <authorList>
            <person name="Tsai Y.-M."/>
            <person name="Wu P.-S."/>
            <person name="Lo W.-S."/>
            <person name="Kuo C.-H."/>
        </authorList>
    </citation>
    <scope>NUCLEOTIDE SEQUENCE [LARGE SCALE GENOMIC DNA]</scope>
    <source>
        <strain evidence="1 2">23-6</strain>
    </source>
</reference>
<evidence type="ECO:0000313" key="2">
    <source>
        <dbReference type="Proteomes" id="UP000231823"/>
    </source>
</evidence>
<dbReference type="KEGG" id="sfz:SFLOR_v1c04930"/>
<accession>A0A2K8SDX4</accession>
<dbReference type="AlphaFoldDB" id="A0A2K8SDX4"/>
<name>A0A2K8SDX4_9MOLU</name>
<protein>
    <submittedName>
        <fullName evidence="1">Uncharacterized protein</fullName>
    </submittedName>
</protein>